<evidence type="ECO:0000256" key="8">
    <source>
        <dbReference type="ARBA" id="ARBA00023128"/>
    </source>
</evidence>
<keyword evidence="8" id="KW-0496">Mitochondrion</keyword>
<dbReference type="InterPro" id="IPR016164">
    <property type="entry name" value="FAD-linked_Oxase-like_C"/>
</dbReference>
<evidence type="ECO:0000256" key="4">
    <source>
        <dbReference type="ARBA" id="ARBA00022630"/>
    </source>
</evidence>
<dbReference type="Gene3D" id="3.30.465.10">
    <property type="match status" value="1"/>
</dbReference>
<dbReference type="GO" id="GO:0004458">
    <property type="term" value="F:D-lactate dehydrogenase (cytochrome) activity"/>
    <property type="evidence" value="ECO:0007669"/>
    <property type="project" value="UniProtKB-EC"/>
</dbReference>
<dbReference type="Gene3D" id="1.10.45.10">
    <property type="entry name" value="Vanillyl-alcohol Oxidase, Chain A, domain 4"/>
    <property type="match status" value="1"/>
</dbReference>
<dbReference type="PANTHER" id="PTHR11748">
    <property type="entry name" value="D-LACTATE DEHYDROGENASE"/>
    <property type="match status" value="1"/>
</dbReference>
<evidence type="ECO:0000256" key="6">
    <source>
        <dbReference type="ARBA" id="ARBA00022946"/>
    </source>
</evidence>
<dbReference type="InterPro" id="IPR016171">
    <property type="entry name" value="Vanillyl_alc_oxidase_C-sub2"/>
</dbReference>
<evidence type="ECO:0000313" key="13">
    <source>
        <dbReference type="Proteomes" id="UP000076761"/>
    </source>
</evidence>
<dbReference type="GO" id="GO:0008720">
    <property type="term" value="F:D-lactate dehydrogenase (NAD+) activity"/>
    <property type="evidence" value="ECO:0007669"/>
    <property type="project" value="TreeGrafter"/>
</dbReference>
<dbReference type="PANTHER" id="PTHR11748:SF111">
    <property type="entry name" value="D-LACTATE DEHYDROGENASE, MITOCHONDRIAL-RELATED"/>
    <property type="match status" value="1"/>
</dbReference>
<sequence>MFAMHLIFIPLQEHALQELRRVLPEPGVVSTDPDELWGYAQSVYTQLPGRPHSIVVHARSTDDVVKVVNISRRFLVPIVPCSGGTSLEGNLSAPESPSICIDLSGMDCILEINEADADVVLQPGVTWTRLNEILKEKNIPLFFPLDPAPSAAIGGMIATGCSGTNAVRYGTARAEWILNVTVVLPSGEVIKTRQRARKSSAGFDLTKLFIGSEGTLGIITEATIRLAPLLPTRVAVVQFPDVRQATEAVCDFMTQIDRGVRVHATECAELLDSVLMKGLNMASPDEGWSEKDTLFLKFQGSPSAIHETSEVVKTVCGKHGGTGYRLAHGETEAEKLWDLRRHAFLHAAALRPGARGWAMDVCVPVSKLPDLIYAAKEDITALNMIAPIGGHIGDGNFHALVLYQGAEEMNLVEEITSRIVHKAIALGGTCTGEHGVGTRKRHFLPIELGQGTVNVMTSIKRTIDPHNLFNPGKLYPDGHA</sequence>
<proteinExistence type="inferred from homology"/>
<dbReference type="SUPFAM" id="SSF55103">
    <property type="entry name" value="FAD-linked oxidases, C-terminal domain"/>
    <property type="match status" value="1"/>
</dbReference>
<dbReference type="InParanoid" id="A0A165ULM8"/>
<evidence type="ECO:0000256" key="9">
    <source>
        <dbReference type="ARBA" id="ARBA00038897"/>
    </source>
</evidence>
<dbReference type="InterPro" id="IPR036318">
    <property type="entry name" value="FAD-bd_PCMH-like_sf"/>
</dbReference>
<dbReference type="InterPro" id="IPR016166">
    <property type="entry name" value="FAD-bd_PCMH"/>
</dbReference>
<comment type="cofactor">
    <cofactor evidence="1">
        <name>FAD</name>
        <dbReference type="ChEBI" id="CHEBI:57692"/>
    </cofactor>
</comment>
<dbReference type="InterPro" id="IPR016169">
    <property type="entry name" value="FAD-bd_PCMH_sub2"/>
</dbReference>
<comment type="similarity">
    <text evidence="3">Belongs to the FAD-binding oxidoreductase/transferase type 4 family.</text>
</comment>
<evidence type="ECO:0000256" key="2">
    <source>
        <dbReference type="ARBA" id="ARBA00004173"/>
    </source>
</evidence>
<dbReference type="GO" id="GO:1903457">
    <property type="term" value="P:lactate catabolic process"/>
    <property type="evidence" value="ECO:0007669"/>
    <property type="project" value="TreeGrafter"/>
</dbReference>
<dbReference type="STRING" id="1314782.A0A165ULM8"/>
<evidence type="ECO:0000313" key="12">
    <source>
        <dbReference type="EMBL" id="KZT28359.1"/>
    </source>
</evidence>
<evidence type="ECO:0000256" key="5">
    <source>
        <dbReference type="ARBA" id="ARBA00022827"/>
    </source>
</evidence>
<evidence type="ECO:0000256" key="3">
    <source>
        <dbReference type="ARBA" id="ARBA00008000"/>
    </source>
</evidence>
<dbReference type="GO" id="GO:0071949">
    <property type="term" value="F:FAD binding"/>
    <property type="evidence" value="ECO:0007669"/>
    <property type="project" value="InterPro"/>
</dbReference>
<dbReference type="EC" id="1.1.2.4" evidence="9"/>
<dbReference type="Pfam" id="PF02913">
    <property type="entry name" value="FAD-oxidase_C"/>
    <property type="match status" value="1"/>
</dbReference>
<dbReference type="Pfam" id="PF01565">
    <property type="entry name" value="FAD_binding_4"/>
    <property type="match status" value="1"/>
</dbReference>
<keyword evidence="7" id="KW-0560">Oxidoreductase</keyword>
<comment type="subcellular location">
    <subcellularLocation>
        <location evidence="2">Mitochondrion</location>
    </subcellularLocation>
</comment>
<dbReference type="FunFam" id="3.30.70.2740:FF:000001">
    <property type="entry name" value="D-lactate dehydrogenase mitochondrial"/>
    <property type="match status" value="1"/>
</dbReference>
<gene>
    <name evidence="12" type="ORF">NEOLEDRAFT_1231521</name>
</gene>
<organism evidence="12 13">
    <name type="scientific">Neolentinus lepideus HHB14362 ss-1</name>
    <dbReference type="NCBI Taxonomy" id="1314782"/>
    <lineage>
        <taxon>Eukaryota</taxon>
        <taxon>Fungi</taxon>
        <taxon>Dikarya</taxon>
        <taxon>Basidiomycota</taxon>
        <taxon>Agaricomycotina</taxon>
        <taxon>Agaricomycetes</taxon>
        <taxon>Gloeophyllales</taxon>
        <taxon>Gloeophyllaceae</taxon>
        <taxon>Neolentinus</taxon>
    </lineage>
</organism>
<keyword evidence="4" id="KW-0285">Flavoprotein</keyword>
<dbReference type="AlphaFoldDB" id="A0A165ULM8"/>
<dbReference type="InterPro" id="IPR004113">
    <property type="entry name" value="FAD-bd_oxidored_4_C"/>
</dbReference>
<evidence type="ECO:0000256" key="1">
    <source>
        <dbReference type="ARBA" id="ARBA00001974"/>
    </source>
</evidence>
<dbReference type="OrthoDB" id="7786253at2759"/>
<protein>
    <recommendedName>
        <fullName evidence="9">D-lactate dehydrogenase (cytochrome)</fullName>
        <ecNumber evidence="9">1.1.2.4</ecNumber>
    </recommendedName>
</protein>
<dbReference type="EMBL" id="KV425558">
    <property type="protein sequence ID" value="KZT28359.1"/>
    <property type="molecule type" value="Genomic_DNA"/>
</dbReference>
<keyword evidence="13" id="KW-1185">Reference proteome</keyword>
<evidence type="ECO:0000256" key="7">
    <source>
        <dbReference type="ARBA" id="ARBA00023002"/>
    </source>
</evidence>
<keyword evidence="5" id="KW-0274">FAD</keyword>
<dbReference type="SUPFAM" id="SSF56176">
    <property type="entry name" value="FAD-binding/transporter-associated domain-like"/>
    <property type="match status" value="1"/>
</dbReference>
<dbReference type="FunFam" id="1.10.45.10:FF:000001">
    <property type="entry name" value="D-lactate dehydrogenase mitochondrial"/>
    <property type="match status" value="1"/>
</dbReference>
<dbReference type="PROSITE" id="PS51387">
    <property type="entry name" value="FAD_PCMH"/>
    <property type="match status" value="1"/>
</dbReference>
<keyword evidence="6" id="KW-0809">Transit peptide</keyword>
<dbReference type="GO" id="GO:0005739">
    <property type="term" value="C:mitochondrion"/>
    <property type="evidence" value="ECO:0007669"/>
    <property type="project" value="UniProtKB-SubCell"/>
</dbReference>
<dbReference type="InterPro" id="IPR006094">
    <property type="entry name" value="Oxid_FAD_bind_N"/>
</dbReference>
<evidence type="ECO:0000259" key="11">
    <source>
        <dbReference type="PROSITE" id="PS51387"/>
    </source>
</evidence>
<dbReference type="Gene3D" id="3.30.70.2740">
    <property type="match status" value="1"/>
</dbReference>
<reference evidence="12 13" key="1">
    <citation type="journal article" date="2016" name="Mol. Biol. Evol.">
        <title>Comparative Genomics of Early-Diverging Mushroom-Forming Fungi Provides Insights into the Origins of Lignocellulose Decay Capabilities.</title>
        <authorList>
            <person name="Nagy L.G."/>
            <person name="Riley R."/>
            <person name="Tritt A."/>
            <person name="Adam C."/>
            <person name="Daum C."/>
            <person name="Floudas D."/>
            <person name="Sun H."/>
            <person name="Yadav J.S."/>
            <person name="Pangilinan J."/>
            <person name="Larsson K.H."/>
            <person name="Matsuura K."/>
            <person name="Barry K."/>
            <person name="Labutti K."/>
            <person name="Kuo R."/>
            <person name="Ohm R.A."/>
            <person name="Bhattacharya S.S."/>
            <person name="Shirouzu T."/>
            <person name="Yoshinaga Y."/>
            <person name="Martin F.M."/>
            <person name="Grigoriev I.V."/>
            <person name="Hibbett D.S."/>
        </authorList>
    </citation>
    <scope>NUCLEOTIDE SEQUENCE [LARGE SCALE GENOMIC DNA]</scope>
    <source>
        <strain evidence="12 13">HHB14362 ss-1</strain>
    </source>
</reference>
<dbReference type="Proteomes" id="UP000076761">
    <property type="component" value="Unassembled WGS sequence"/>
</dbReference>
<evidence type="ECO:0000256" key="10">
    <source>
        <dbReference type="ARBA" id="ARBA00051436"/>
    </source>
</evidence>
<name>A0A165ULM8_9AGAM</name>
<feature type="domain" description="FAD-binding PCMH-type" evidence="11">
    <location>
        <begin position="47"/>
        <end position="229"/>
    </location>
</feature>
<comment type="catalytic activity">
    <reaction evidence="10">
        <text>(R)-lactate + 2 Fe(III)-[cytochrome c] = 2 Fe(II)-[cytochrome c] + pyruvate + 2 H(+)</text>
        <dbReference type="Rhea" id="RHEA:13521"/>
        <dbReference type="Rhea" id="RHEA-COMP:10350"/>
        <dbReference type="Rhea" id="RHEA-COMP:14399"/>
        <dbReference type="ChEBI" id="CHEBI:15361"/>
        <dbReference type="ChEBI" id="CHEBI:15378"/>
        <dbReference type="ChEBI" id="CHEBI:16004"/>
        <dbReference type="ChEBI" id="CHEBI:29033"/>
        <dbReference type="ChEBI" id="CHEBI:29034"/>
        <dbReference type="EC" id="1.1.2.4"/>
    </reaction>
</comment>
<accession>A0A165ULM8</accession>